<evidence type="ECO:0000313" key="2">
    <source>
        <dbReference type="Proteomes" id="UP001147653"/>
    </source>
</evidence>
<proteinExistence type="predicted"/>
<protein>
    <submittedName>
        <fullName evidence="1">Uncharacterized protein</fullName>
    </submittedName>
</protein>
<name>A0A9X3N473_9ACTN</name>
<sequence>MPSATTMLTVYQHQVRAARGAGLAGLDEQARLAGTIRALLDVVNDDHDPRQ</sequence>
<comment type="caution">
    <text evidence="1">The sequence shown here is derived from an EMBL/GenBank/DDBJ whole genome shotgun (WGS) entry which is preliminary data.</text>
</comment>
<dbReference type="EMBL" id="JAPDDP010000005">
    <property type="protein sequence ID" value="MDA0179423.1"/>
    <property type="molecule type" value="Genomic_DNA"/>
</dbReference>
<dbReference type="AlphaFoldDB" id="A0A9X3N473"/>
<gene>
    <name evidence="1" type="ORF">OJ997_03875</name>
</gene>
<organism evidence="1 2">
    <name type="scientific">Solirubrobacter phytolaccae</name>
    <dbReference type="NCBI Taxonomy" id="1404360"/>
    <lineage>
        <taxon>Bacteria</taxon>
        <taxon>Bacillati</taxon>
        <taxon>Actinomycetota</taxon>
        <taxon>Thermoleophilia</taxon>
        <taxon>Solirubrobacterales</taxon>
        <taxon>Solirubrobacteraceae</taxon>
        <taxon>Solirubrobacter</taxon>
    </lineage>
</organism>
<dbReference type="Proteomes" id="UP001147653">
    <property type="component" value="Unassembled WGS sequence"/>
</dbReference>
<dbReference type="RefSeq" id="WP_270023698.1">
    <property type="nucleotide sequence ID" value="NZ_JAPDDP010000005.1"/>
</dbReference>
<reference evidence="1" key="1">
    <citation type="submission" date="2022-10" db="EMBL/GenBank/DDBJ databases">
        <title>The WGS of Solirubrobacter phytolaccae KCTC 29190.</title>
        <authorList>
            <person name="Jiang Z."/>
        </authorList>
    </citation>
    <scope>NUCLEOTIDE SEQUENCE</scope>
    <source>
        <strain evidence="1">KCTC 29190</strain>
    </source>
</reference>
<keyword evidence="2" id="KW-1185">Reference proteome</keyword>
<accession>A0A9X3N473</accession>
<evidence type="ECO:0000313" key="1">
    <source>
        <dbReference type="EMBL" id="MDA0179423.1"/>
    </source>
</evidence>